<feature type="domain" description="SLH" evidence="2">
    <location>
        <begin position="37"/>
        <end position="100"/>
    </location>
</feature>
<feature type="chain" id="PRO_5045971159" evidence="1">
    <location>
        <begin position="28"/>
        <end position="409"/>
    </location>
</feature>
<gene>
    <name evidence="3" type="ORF">GYN08_16350</name>
</gene>
<feature type="signal peptide" evidence="1">
    <location>
        <begin position="1"/>
        <end position="27"/>
    </location>
</feature>
<dbReference type="InterPro" id="IPR051465">
    <property type="entry name" value="Cell_Envelope_Struct_Comp"/>
</dbReference>
<dbReference type="Proteomes" id="UP000800303">
    <property type="component" value="Unassembled WGS sequence"/>
</dbReference>
<dbReference type="EMBL" id="JAAFGS010000006">
    <property type="protein sequence ID" value="NGZ76881.1"/>
    <property type="molecule type" value="Genomic_DNA"/>
</dbReference>
<dbReference type="RefSeq" id="WP_166276216.1">
    <property type="nucleotide sequence ID" value="NZ_JAAFGS010000006.1"/>
</dbReference>
<dbReference type="Pfam" id="PF00395">
    <property type="entry name" value="SLH"/>
    <property type="match status" value="2"/>
</dbReference>
<accession>A0ABX0F7E4</accession>
<evidence type="ECO:0000259" key="2">
    <source>
        <dbReference type="PROSITE" id="PS51272"/>
    </source>
</evidence>
<reference evidence="3 4" key="1">
    <citation type="submission" date="2020-01" db="EMBL/GenBank/DDBJ databases">
        <title>Polyphasic characterisation and genomic insights into a novel alkali tolerant bacterium VR-M41.</title>
        <authorList>
            <person name="Vemuluri V.R."/>
        </authorList>
    </citation>
    <scope>NUCLEOTIDE SEQUENCE [LARGE SCALE GENOMIC DNA]</scope>
    <source>
        <strain evidence="3 4">VR-M41</strain>
    </source>
</reference>
<comment type="caution">
    <text evidence="3">The sequence shown here is derived from an EMBL/GenBank/DDBJ whole genome shotgun (WGS) entry which is preliminary data.</text>
</comment>
<keyword evidence="1" id="KW-0732">Signal</keyword>
<evidence type="ECO:0000256" key="1">
    <source>
        <dbReference type="SAM" id="SignalP"/>
    </source>
</evidence>
<sequence length="409" mass="45304">MNKNWKKWGVSLLGAVFVAGAVWGSSAAPSAKAATSQASQFTDVKSTHWAYSAVQQGVAKGYVDGYTNGTFKPDASVTRAEFVKMVVAAMKLDVKETSGKWYIPYVDAATNKGLYEANDFANAEAAWNKVMTRDEMARVAARAIGETSKEDDKWMYLASKTGLIQGVGKGQIAPEGLTTRAQAVVIIERILSKSAGQDLNVDRYAVGAAEILWHGTNIFTVMPEKFATPESDWKNKGKSSVEEMWNEKAMTLTSNDGLYQSKLDALVAIDMADPNDPNRALLGDINTLKWFNNNYNVKNLMVKNQKDTYVLYFKSTQVFNKDKTKYLNKPFAQFEVRGFNSPDIKEFFAGTLNKTARVYRNEVGDVPATILPKRGTVQGLSDILIMLQTPTDAKNLYKEVDLLRMRGLN</sequence>
<evidence type="ECO:0000313" key="4">
    <source>
        <dbReference type="Proteomes" id="UP000800303"/>
    </source>
</evidence>
<evidence type="ECO:0000313" key="3">
    <source>
        <dbReference type="EMBL" id="NGZ76881.1"/>
    </source>
</evidence>
<name>A0ABX0F7E4_9BACL</name>
<dbReference type="InterPro" id="IPR001119">
    <property type="entry name" value="SLH_dom"/>
</dbReference>
<keyword evidence="4" id="KW-1185">Reference proteome</keyword>
<dbReference type="PANTHER" id="PTHR43308">
    <property type="entry name" value="OUTER MEMBRANE PROTEIN ALPHA-RELATED"/>
    <property type="match status" value="1"/>
</dbReference>
<proteinExistence type="predicted"/>
<protein>
    <submittedName>
        <fullName evidence="3">S-layer homology domain-containing protein</fullName>
    </submittedName>
</protein>
<organism evidence="3 4">
    <name type="scientific">Saccharibacillus alkalitolerans</name>
    <dbReference type="NCBI Taxonomy" id="2705290"/>
    <lineage>
        <taxon>Bacteria</taxon>
        <taxon>Bacillati</taxon>
        <taxon>Bacillota</taxon>
        <taxon>Bacilli</taxon>
        <taxon>Bacillales</taxon>
        <taxon>Paenibacillaceae</taxon>
        <taxon>Saccharibacillus</taxon>
    </lineage>
</organism>
<dbReference type="PROSITE" id="PS51272">
    <property type="entry name" value="SLH"/>
    <property type="match status" value="1"/>
</dbReference>
<dbReference type="PANTHER" id="PTHR43308:SF5">
    <property type="entry name" value="S-LAYER PROTEIN _ PEPTIDOGLYCAN ENDO-BETA-N-ACETYLGLUCOSAMINIDASE"/>
    <property type="match status" value="1"/>
</dbReference>